<evidence type="ECO:0000256" key="3">
    <source>
        <dbReference type="ARBA" id="ARBA00022448"/>
    </source>
</evidence>
<evidence type="ECO:0000256" key="6">
    <source>
        <dbReference type="ARBA" id="ARBA00023136"/>
    </source>
</evidence>
<dbReference type="PANTHER" id="PTHR42751:SF6">
    <property type="entry name" value="CONSERVED INTEGRAL MEMBRANE TRANSPORT PROTEIN-RELATED"/>
    <property type="match status" value="1"/>
</dbReference>
<dbReference type="RefSeq" id="WP_379778499.1">
    <property type="nucleotide sequence ID" value="NZ_JBHSWW010000007.1"/>
</dbReference>
<comment type="similarity">
    <text evidence="2">Belongs to the monovalent cation:proton antiporter 2 (CPA2) transporter (TC 2.A.37) family.</text>
</comment>
<keyword evidence="3" id="KW-0813">Transport</keyword>
<dbReference type="InterPro" id="IPR038770">
    <property type="entry name" value="Na+/solute_symporter_sf"/>
</dbReference>
<evidence type="ECO:0000256" key="8">
    <source>
        <dbReference type="SAM" id="Phobius"/>
    </source>
</evidence>
<evidence type="ECO:0000256" key="1">
    <source>
        <dbReference type="ARBA" id="ARBA00004141"/>
    </source>
</evidence>
<evidence type="ECO:0000313" key="11">
    <source>
        <dbReference type="EMBL" id="MFC6752140.1"/>
    </source>
</evidence>
<dbReference type="Gene3D" id="1.20.1530.20">
    <property type="match status" value="1"/>
</dbReference>
<accession>A0ABD5S708</accession>
<feature type="transmembrane region" description="Helical" evidence="8">
    <location>
        <begin position="33"/>
        <end position="52"/>
    </location>
</feature>
<feature type="domain" description="Cation/H+ exchanger transmembrane" evidence="9">
    <location>
        <begin position="17"/>
        <end position="373"/>
    </location>
</feature>
<dbReference type="EMBL" id="JBHSWW010000007">
    <property type="protein sequence ID" value="MFC6752140.1"/>
    <property type="molecule type" value="Genomic_DNA"/>
</dbReference>
<evidence type="ECO:0000313" key="12">
    <source>
        <dbReference type="Proteomes" id="UP001596442"/>
    </source>
</evidence>
<feature type="transmembrane region" description="Helical" evidence="8">
    <location>
        <begin position="177"/>
        <end position="200"/>
    </location>
</feature>
<evidence type="ECO:0000256" key="4">
    <source>
        <dbReference type="ARBA" id="ARBA00022692"/>
    </source>
</evidence>
<feature type="transmembrane region" description="Helical" evidence="8">
    <location>
        <begin position="58"/>
        <end position="77"/>
    </location>
</feature>
<evidence type="ECO:0000256" key="2">
    <source>
        <dbReference type="ARBA" id="ARBA00005551"/>
    </source>
</evidence>
<feature type="transmembrane region" description="Helical" evidence="8">
    <location>
        <begin position="89"/>
        <end position="112"/>
    </location>
</feature>
<dbReference type="InterPro" id="IPR003148">
    <property type="entry name" value="RCK_N"/>
</dbReference>
<dbReference type="AlphaFoldDB" id="A0ABD5S708"/>
<keyword evidence="6 8" id="KW-0472">Membrane</keyword>
<comment type="caution">
    <text evidence="11">The sequence shown here is derived from an EMBL/GenBank/DDBJ whole genome shotgun (WGS) entry which is preliminary data.</text>
</comment>
<dbReference type="Pfam" id="PF00999">
    <property type="entry name" value="Na_H_Exchanger"/>
    <property type="match status" value="1"/>
</dbReference>
<feature type="transmembrane region" description="Helical" evidence="8">
    <location>
        <begin position="118"/>
        <end position="138"/>
    </location>
</feature>
<dbReference type="Proteomes" id="UP001596442">
    <property type="component" value="Unassembled WGS sequence"/>
</dbReference>
<keyword evidence="4 8" id="KW-0812">Transmembrane</keyword>
<keyword evidence="12" id="KW-1185">Reference proteome</keyword>
<feature type="transmembrane region" description="Helical" evidence="8">
    <location>
        <begin position="6"/>
        <end position="26"/>
    </location>
</feature>
<feature type="transmembrane region" description="Helical" evidence="8">
    <location>
        <begin position="150"/>
        <end position="171"/>
    </location>
</feature>
<organism evidence="11 12">
    <name type="scientific">Halorubrum tibetense</name>
    <dbReference type="NCBI Taxonomy" id="175631"/>
    <lineage>
        <taxon>Archaea</taxon>
        <taxon>Methanobacteriati</taxon>
        <taxon>Methanobacteriota</taxon>
        <taxon>Stenosarchaea group</taxon>
        <taxon>Halobacteria</taxon>
        <taxon>Halobacteriales</taxon>
        <taxon>Haloferacaceae</taxon>
        <taxon>Halorubrum</taxon>
    </lineage>
</organism>
<evidence type="ECO:0000256" key="5">
    <source>
        <dbReference type="ARBA" id="ARBA00022989"/>
    </source>
</evidence>
<dbReference type="PANTHER" id="PTHR42751">
    <property type="entry name" value="SODIUM/HYDROGEN EXCHANGER FAMILY/TRKA DOMAIN PROTEIN"/>
    <property type="match status" value="1"/>
</dbReference>
<evidence type="ECO:0000256" key="7">
    <source>
        <dbReference type="SAM" id="MobiDB-lite"/>
    </source>
</evidence>
<feature type="region of interest" description="Disordered" evidence="7">
    <location>
        <begin position="555"/>
        <end position="580"/>
    </location>
</feature>
<sequence>MVGGSVTIATDFALIVLTAVALGYLFRLSGQPTIVAYIFTGIVLGPVFLDVITEGELVELMAELGLGFLLFLLGLKLRIDDIREILRPVINIAIWQTVLQTALAFVVAYALGFTLVQTTIIALATVFGATPIIVKVLADKDELTSLPGKIDVGVLILQDIYLVVLLAILGAESFDDPATIAVNIGEIFLLMAGIGVFSYLAARHVLPELFRIVAGDREAFFIVGIAWAFLFIYGSMALDLSIEVGAFLAGLSLAQVQYTTELTERVRPLTDLFMVVFFSSIGLRIAADDLFAFWREAVIASAVLMIGNFLIMFYLIDREDFTPETSFLGSLNMVQVSEFSLVVGALAVRQEFIDEPVLGYLSLMAIMTMSLSTYLIKYNHQLYDVTKPIWDRFESDEKRDVDVRSYRQHAVVIGVDDVTEPTLPLLHEAVGDVVIVDRNPETSERFADTPYDVIYGDFKHGELRKEAGIGRASVVMSSSVQPEINEIAIRESADDALVIVESDGVDAAVDLYEAGAHYVTIPTVLAGIRIREYLTRYIEDRSSFRHTVEEDIERLRSTAEGSGPRDPAADRFETDGETDV</sequence>
<dbReference type="InterPro" id="IPR036291">
    <property type="entry name" value="NAD(P)-bd_dom_sf"/>
</dbReference>
<evidence type="ECO:0000259" key="9">
    <source>
        <dbReference type="Pfam" id="PF00999"/>
    </source>
</evidence>
<dbReference type="InterPro" id="IPR006153">
    <property type="entry name" value="Cation/H_exchanger_TM"/>
</dbReference>
<feature type="transmembrane region" description="Helical" evidence="8">
    <location>
        <begin position="357"/>
        <end position="376"/>
    </location>
</feature>
<feature type="transmembrane region" description="Helical" evidence="8">
    <location>
        <begin position="328"/>
        <end position="348"/>
    </location>
</feature>
<keyword evidence="5 8" id="KW-1133">Transmembrane helix</keyword>
<comment type="subcellular location">
    <subcellularLocation>
        <location evidence="1">Membrane</location>
        <topology evidence="1">Multi-pass membrane protein</topology>
    </subcellularLocation>
</comment>
<feature type="transmembrane region" description="Helical" evidence="8">
    <location>
        <begin position="269"/>
        <end position="286"/>
    </location>
</feature>
<protein>
    <submittedName>
        <fullName evidence="11">Cation:proton antiporter</fullName>
    </submittedName>
</protein>
<gene>
    <name evidence="11" type="ORF">ACFQEU_01450</name>
</gene>
<evidence type="ECO:0000259" key="10">
    <source>
        <dbReference type="Pfam" id="PF02254"/>
    </source>
</evidence>
<name>A0ABD5S708_9EURY</name>
<dbReference type="SUPFAM" id="SSF51735">
    <property type="entry name" value="NAD(P)-binding Rossmann-fold domains"/>
    <property type="match status" value="1"/>
</dbReference>
<dbReference type="GO" id="GO:0016020">
    <property type="term" value="C:membrane"/>
    <property type="evidence" value="ECO:0007669"/>
    <property type="project" value="UniProtKB-SubCell"/>
</dbReference>
<feature type="transmembrane region" description="Helical" evidence="8">
    <location>
        <begin position="220"/>
        <end position="249"/>
    </location>
</feature>
<reference evidence="11 12" key="1">
    <citation type="journal article" date="2019" name="Int. J. Syst. Evol. Microbiol.">
        <title>The Global Catalogue of Microorganisms (GCM) 10K type strain sequencing project: providing services to taxonomists for standard genome sequencing and annotation.</title>
        <authorList>
            <consortium name="The Broad Institute Genomics Platform"/>
            <consortium name="The Broad Institute Genome Sequencing Center for Infectious Disease"/>
            <person name="Wu L."/>
            <person name="Ma J."/>
        </authorList>
    </citation>
    <scope>NUCLEOTIDE SEQUENCE [LARGE SCALE GENOMIC DNA]</scope>
    <source>
        <strain evidence="11 12">CGMCC 1.3239</strain>
    </source>
</reference>
<dbReference type="Gene3D" id="3.40.50.720">
    <property type="entry name" value="NAD(P)-binding Rossmann-like Domain"/>
    <property type="match status" value="1"/>
</dbReference>
<feature type="transmembrane region" description="Helical" evidence="8">
    <location>
        <begin position="298"/>
        <end position="316"/>
    </location>
</feature>
<proteinExistence type="inferred from homology"/>
<feature type="domain" description="RCK N-terminal" evidence="10">
    <location>
        <begin position="411"/>
        <end position="522"/>
    </location>
</feature>
<dbReference type="Pfam" id="PF02254">
    <property type="entry name" value="TrkA_N"/>
    <property type="match status" value="1"/>
</dbReference>